<proteinExistence type="predicted"/>
<dbReference type="Proteomes" id="UP001610432">
    <property type="component" value="Unassembled WGS sequence"/>
</dbReference>
<evidence type="ECO:0000256" key="1">
    <source>
        <dbReference type="SAM" id="MobiDB-lite"/>
    </source>
</evidence>
<name>A0ABR4LKA6_9EURO</name>
<gene>
    <name evidence="3" type="ORF">BJX67DRAFT_383439</name>
</gene>
<sequence>MLTKPRGPHYGSRTSHASKDFADLVTDNKWPFVKSILSAQDAAKRVKIWSARTRQKVNDKPKKRKRSKSAGELTAERDRKQCVLTHAGEPLEIAQSSGAACPFFWTQEKIEAWKKAVLGPQGTETPRNLITMMCDAHKLWGTARFAFKPVDLNAQRTELHVQFHWLPIHEWCDRSVYPPPEAPTHLRSSDKGYKLFDDGAEKVLCSGDTQVFKTSDPLEHPVPAMELLELQWNPARVQALSDGADVDDDVLCPDFGPSGPGVFSGIEGEDDENDDDISV</sequence>
<dbReference type="RefSeq" id="XP_070883791.1">
    <property type="nucleotide sequence ID" value="XM_071033458.1"/>
</dbReference>
<feature type="domain" description="HNH nuclease" evidence="2">
    <location>
        <begin position="107"/>
        <end position="148"/>
    </location>
</feature>
<evidence type="ECO:0000259" key="2">
    <source>
        <dbReference type="Pfam" id="PF13391"/>
    </source>
</evidence>
<dbReference type="Pfam" id="PF13391">
    <property type="entry name" value="HNH_2"/>
    <property type="match status" value="1"/>
</dbReference>
<dbReference type="InterPro" id="IPR003615">
    <property type="entry name" value="HNH_nuc"/>
</dbReference>
<keyword evidence="4" id="KW-1185">Reference proteome</keyword>
<dbReference type="EMBL" id="JBFXLQ010000037">
    <property type="protein sequence ID" value="KAL2864812.1"/>
    <property type="molecule type" value="Genomic_DNA"/>
</dbReference>
<organism evidence="3 4">
    <name type="scientific">Aspergillus lucknowensis</name>
    <dbReference type="NCBI Taxonomy" id="176173"/>
    <lineage>
        <taxon>Eukaryota</taxon>
        <taxon>Fungi</taxon>
        <taxon>Dikarya</taxon>
        <taxon>Ascomycota</taxon>
        <taxon>Pezizomycotina</taxon>
        <taxon>Eurotiomycetes</taxon>
        <taxon>Eurotiomycetidae</taxon>
        <taxon>Eurotiales</taxon>
        <taxon>Aspergillaceae</taxon>
        <taxon>Aspergillus</taxon>
        <taxon>Aspergillus subgen. Nidulantes</taxon>
    </lineage>
</organism>
<comment type="caution">
    <text evidence="3">The sequence shown here is derived from an EMBL/GenBank/DDBJ whole genome shotgun (WGS) entry which is preliminary data.</text>
</comment>
<accession>A0ABR4LKA6</accession>
<feature type="region of interest" description="Disordered" evidence="1">
    <location>
        <begin position="52"/>
        <end position="75"/>
    </location>
</feature>
<evidence type="ECO:0000313" key="4">
    <source>
        <dbReference type="Proteomes" id="UP001610432"/>
    </source>
</evidence>
<feature type="compositionally biased region" description="Acidic residues" evidence="1">
    <location>
        <begin position="267"/>
        <end position="279"/>
    </location>
</feature>
<feature type="region of interest" description="Disordered" evidence="1">
    <location>
        <begin position="257"/>
        <end position="279"/>
    </location>
</feature>
<evidence type="ECO:0000313" key="3">
    <source>
        <dbReference type="EMBL" id="KAL2864812.1"/>
    </source>
</evidence>
<dbReference type="GeneID" id="98148530"/>
<reference evidence="3 4" key="1">
    <citation type="submission" date="2024-07" db="EMBL/GenBank/DDBJ databases">
        <title>Section-level genome sequencing and comparative genomics of Aspergillus sections Usti and Cavernicolus.</title>
        <authorList>
            <consortium name="Lawrence Berkeley National Laboratory"/>
            <person name="Nybo J.L."/>
            <person name="Vesth T.C."/>
            <person name="Theobald S."/>
            <person name="Frisvad J.C."/>
            <person name="Larsen T.O."/>
            <person name="Kjaerboelling I."/>
            <person name="Rothschild-Mancinelli K."/>
            <person name="Lyhne E.K."/>
            <person name="Kogle M.E."/>
            <person name="Barry K."/>
            <person name="Clum A."/>
            <person name="Na H."/>
            <person name="Ledsgaard L."/>
            <person name="Lin J."/>
            <person name="Lipzen A."/>
            <person name="Kuo A."/>
            <person name="Riley R."/>
            <person name="Mondo S."/>
            <person name="Labutti K."/>
            <person name="Haridas S."/>
            <person name="Pangalinan J."/>
            <person name="Salamov A.A."/>
            <person name="Simmons B.A."/>
            <person name="Magnuson J.K."/>
            <person name="Chen J."/>
            <person name="Drula E."/>
            <person name="Henrissat B."/>
            <person name="Wiebenga A."/>
            <person name="Lubbers R.J."/>
            <person name="Gomes A.C."/>
            <person name="Macurrencykelacurrency M.R."/>
            <person name="Stajich J."/>
            <person name="Grigoriev I.V."/>
            <person name="Mortensen U.H."/>
            <person name="De Vries R.P."/>
            <person name="Baker S.E."/>
            <person name="Andersen M.R."/>
        </authorList>
    </citation>
    <scope>NUCLEOTIDE SEQUENCE [LARGE SCALE GENOMIC DNA]</scope>
    <source>
        <strain evidence="3 4">CBS 449.75</strain>
    </source>
</reference>
<protein>
    <recommendedName>
        <fullName evidence="2">HNH nuclease domain-containing protein</fullName>
    </recommendedName>
</protein>